<name>A0A9N9EYI1_9GLOM</name>
<evidence type="ECO:0000256" key="2">
    <source>
        <dbReference type="ARBA" id="ARBA00009761"/>
    </source>
</evidence>
<evidence type="ECO:0000256" key="3">
    <source>
        <dbReference type="ARBA" id="ARBA00023242"/>
    </source>
</evidence>
<sequence>MDVITPRVNFGLLNRYKGRKVRLVGRVIQEAGHTVVVEACDKGQVSVRLRQPSNLTTYVEFVGRVNTDLSINEFVFTNFGDTFDLDLHNKVVEYWQRFPDIFPTEELP</sequence>
<keyword evidence="3" id="KW-0539">Nucleus</keyword>
<accession>A0A9N9EYI1</accession>
<comment type="caution">
    <text evidence="4">The sequence shown here is derived from an EMBL/GenBank/DDBJ whole genome shotgun (WGS) entry which is preliminary data.</text>
</comment>
<dbReference type="GO" id="GO:0006298">
    <property type="term" value="P:mismatch repair"/>
    <property type="evidence" value="ECO:0007669"/>
    <property type="project" value="TreeGrafter"/>
</dbReference>
<evidence type="ECO:0000313" key="5">
    <source>
        <dbReference type="Proteomes" id="UP000789572"/>
    </source>
</evidence>
<gene>
    <name evidence="4" type="ORF">POCULU_LOCUS2462</name>
</gene>
<protein>
    <submittedName>
        <fullName evidence="4">10180_t:CDS:1</fullName>
    </submittedName>
</protein>
<dbReference type="CDD" id="cd04479">
    <property type="entry name" value="RPA3"/>
    <property type="match status" value="1"/>
</dbReference>
<dbReference type="GO" id="GO:0035861">
    <property type="term" value="C:site of double-strand break"/>
    <property type="evidence" value="ECO:0007669"/>
    <property type="project" value="TreeGrafter"/>
</dbReference>
<evidence type="ECO:0000313" key="4">
    <source>
        <dbReference type="EMBL" id="CAG8498786.1"/>
    </source>
</evidence>
<dbReference type="InterPro" id="IPR012340">
    <property type="entry name" value="NA-bd_OB-fold"/>
</dbReference>
<organism evidence="4 5">
    <name type="scientific">Paraglomus occultum</name>
    <dbReference type="NCBI Taxonomy" id="144539"/>
    <lineage>
        <taxon>Eukaryota</taxon>
        <taxon>Fungi</taxon>
        <taxon>Fungi incertae sedis</taxon>
        <taxon>Mucoromycota</taxon>
        <taxon>Glomeromycotina</taxon>
        <taxon>Glomeromycetes</taxon>
        <taxon>Paraglomerales</taxon>
        <taxon>Paraglomeraceae</taxon>
        <taxon>Paraglomus</taxon>
    </lineage>
</organism>
<dbReference type="Proteomes" id="UP000789572">
    <property type="component" value="Unassembled WGS sequence"/>
</dbReference>
<dbReference type="EMBL" id="CAJVPJ010000230">
    <property type="protein sequence ID" value="CAG8498786.1"/>
    <property type="molecule type" value="Genomic_DNA"/>
</dbReference>
<proteinExistence type="inferred from homology"/>
<dbReference type="GO" id="GO:0003684">
    <property type="term" value="F:damaged DNA binding"/>
    <property type="evidence" value="ECO:0007669"/>
    <property type="project" value="TreeGrafter"/>
</dbReference>
<dbReference type="GO" id="GO:0005662">
    <property type="term" value="C:DNA replication factor A complex"/>
    <property type="evidence" value="ECO:0007669"/>
    <property type="project" value="TreeGrafter"/>
</dbReference>
<dbReference type="OrthoDB" id="188186at2759"/>
<dbReference type="InterPro" id="IPR013970">
    <property type="entry name" value="Rfa2"/>
</dbReference>
<dbReference type="Gene3D" id="2.40.50.140">
    <property type="entry name" value="Nucleic acid-binding proteins"/>
    <property type="match status" value="1"/>
</dbReference>
<dbReference type="PANTHER" id="PTHR15114">
    <property type="entry name" value="REPLICATION PROTEIN A3"/>
    <property type="match status" value="1"/>
</dbReference>
<comment type="subcellular location">
    <subcellularLocation>
        <location evidence="1">Nucleus</location>
    </subcellularLocation>
</comment>
<dbReference type="Pfam" id="PF08661">
    <property type="entry name" value="Rep_fac-A_3"/>
    <property type="match status" value="1"/>
</dbReference>
<comment type="similarity">
    <text evidence="2">Belongs to the replication factor A protein 3 family.</text>
</comment>
<dbReference type="GO" id="GO:0006289">
    <property type="term" value="P:nucleotide-excision repair"/>
    <property type="evidence" value="ECO:0007669"/>
    <property type="project" value="TreeGrafter"/>
</dbReference>
<reference evidence="4" key="1">
    <citation type="submission" date="2021-06" db="EMBL/GenBank/DDBJ databases">
        <authorList>
            <person name="Kallberg Y."/>
            <person name="Tangrot J."/>
            <person name="Rosling A."/>
        </authorList>
    </citation>
    <scope>NUCLEOTIDE SEQUENCE</scope>
    <source>
        <strain evidence="4">IA702</strain>
    </source>
</reference>
<dbReference type="GO" id="GO:0006260">
    <property type="term" value="P:DNA replication"/>
    <property type="evidence" value="ECO:0007669"/>
    <property type="project" value="InterPro"/>
</dbReference>
<dbReference type="GO" id="GO:0006284">
    <property type="term" value="P:base-excision repair"/>
    <property type="evidence" value="ECO:0007669"/>
    <property type="project" value="TreeGrafter"/>
</dbReference>
<dbReference type="GO" id="GO:0003697">
    <property type="term" value="F:single-stranded DNA binding"/>
    <property type="evidence" value="ECO:0007669"/>
    <property type="project" value="TreeGrafter"/>
</dbReference>
<evidence type="ECO:0000256" key="1">
    <source>
        <dbReference type="ARBA" id="ARBA00004123"/>
    </source>
</evidence>
<dbReference type="GO" id="GO:0000724">
    <property type="term" value="P:double-strand break repair via homologous recombination"/>
    <property type="evidence" value="ECO:0007669"/>
    <property type="project" value="TreeGrafter"/>
</dbReference>
<dbReference type="SUPFAM" id="SSF50249">
    <property type="entry name" value="Nucleic acid-binding proteins"/>
    <property type="match status" value="1"/>
</dbReference>
<dbReference type="PANTHER" id="PTHR15114:SF1">
    <property type="entry name" value="REPLICATION PROTEIN A 14 KDA SUBUNIT"/>
    <property type="match status" value="1"/>
</dbReference>
<dbReference type="AlphaFoldDB" id="A0A9N9EYI1"/>
<keyword evidence="5" id="KW-1185">Reference proteome</keyword>